<evidence type="ECO:0000313" key="8">
    <source>
        <dbReference type="Proteomes" id="UP000631114"/>
    </source>
</evidence>
<organism evidence="7 8">
    <name type="scientific">Coptis chinensis</name>
    <dbReference type="NCBI Taxonomy" id="261450"/>
    <lineage>
        <taxon>Eukaryota</taxon>
        <taxon>Viridiplantae</taxon>
        <taxon>Streptophyta</taxon>
        <taxon>Embryophyta</taxon>
        <taxon>Tracheophyta</taxon>
        <taxon>Spermatophyta</taxon>
        <taxon>Magnoliopsida</taxon>
        <taxon>Ranunculales</taxon>
        <taxon>Ranunculaceae</taxon>
        <taxon>Coptidoideae</taxon>
        <taxon>Coptis</taxon>
    </lineage>
</organism>
<keyword evidence="3" id="KW-0804">Transcription</keyword>
<dbReference type="InterPro" id="IPR036093">
    <property type="entry name" value="NAC_dom_sf"/>
</dbReference>
<dbReference type="SUPFAM" id="SSF101941">
    <property type="entry name" value="NAC domain"/>
    <property type="match status" value="1"/>
</dbReference>
<dbReference type="InterPro" id="IPR003441">
    <property type="entry name" value="NAC-dom"/>
</dbReference>
<name>A0A835H228_9MAGN</name>
<protein>
    <recommendedName>
        <fullName evidence="6">NAC domain-containing protein</fullName>
    </recommendedName>
</protein>
<keyword evidence="2" id="KW-0238">DNA-binding</keyword>
<accession>A0A835H228</accession>
<evidence type="ECO:0000256" key="3">
    <source>
        <dbReference type="ARBA" id="ARBA00023163"/>
    </source>
</evidence>
<dbReference type="GO" id="GO:0003677">
    <property type="term" value="F:DNA binding"/>
    <property type="evidence" value="ECO:0007669"/>
    <property type="project" value="UniProtKB-KW"/>
</dbReference>
<feature type="non-terminal residue" evidence="7">
    <location>
        <position position="1"/>
    </location>
</feature>
<keyword evidence="4" id="KW-0539">Nucleus</keyword>
<evidence type="ECO:0000313" key="7">
    <source>
        <dbReference type="EMBL" id="KAF9591920.1"/>
    </source>
</evidence>
<dbReference type="PROSITE" id="PS51005">
    <property type="entry name" value="NAC"/>
    <property type="match status" value="1"/>
</dbReference>
<dbReference type="OrthoDB" id="1673324at2759"/>
<comment type="caution">
    <text evidence="7">The sequence shown here is derived from an EMBL/GenBank/DDBJ whole genome shotgun (WGS) entry which is preliminary data.</text>
</comment>
<dbReference type="Gene3D" id="2.170.150.80">
    <property type="entry name" value="NAC domain"/>
    <property type="match status" value="1"/>
</dbReference>
<gene>
    <name evidence="7" type="ORF">IFM89_010278</name>
</gene>
<evidence type="ECO:0000256" key="2">
    <source>
        <dbReference type="ARBA" id="ARBA00023125"/>
    </source>
</evidence>
<dbReference type="Proteomes" id="UP000631114">
    <property type="component" value="Unassembled WGS sequence"/>
</dbReference>
<evidence type="ECO:0000256" key="4">
    <source>
        <dbReference type="ARBA" id="ARBA00023242"/>
    </source>
</evidence>
<feature type="region of interest" description="Disordered" evidence="5">
    <location>
        <begin position="1"/>
        <end position="34"/>
    </location>
</feature>
<dbReference type="GO" id="GO:0006355">
    <property type="term" value="P:regulation of DNA-templated transcription"/>
    <property type="evidence" value="ECO:0007669"/>
    <property type="project" value="InterPro"/>
</dbReference>
<reference evidence="7 8" key="1">
    <citation type="submission" date="2020-10" db="EMBL/GenBank/DDBJ databases">
        <title>The Coptis chinensis genome and diversification of protoberbering-type alkaloids.</title>
        <authorList>
            <person name="Wang B."/>
            <person name="Shu S."/>
            <person name="Song C."/>
            <person name="Liu Y."/>
        </authorList>
    </citation>
    <scope>NUCLEOTIDE SEQUENCE [LARGE SCALE GENOMIC DNA]</scope>
    <source>
        <strain evidence="7">HL-2020</strain>
        <tissue evidence="7">Leaf</tissue>
    </source>
</reference>
<dbReference type="PANTHER" id="PTHR31719">
    <property type="entry name" value="NAC TRANSCRIPTION FACTOR 56"/>
    <property type="match status" value="1"/>
</dbReference>
<keyword evidence="1" id="KW-0805">Transcription regulation</keyword>
<evidence type="ECO:0000259" key="6">
    <source>
        <dbReference type="PROSITE" id="PS51005"/>
    </source>
</evidence>
<proteinExistence type="predicted"/>
<sequence length="124" mass="14089">MSTIVEPTLKRMETHVKNQPLDSNPIKSGGMQHPPTKVIHVAYRQASEDEIQASRNFPLALCRVCAAGEGGYWKITGSSLKIYGKDRNVRYKKSFSFYRGKPGRDEKTDWIMHEYIVQRGSGMV</sequence>
<dbReference type="PANTHER" id="PTHR31719:SF43">
    <property type="entry name" value="NAC TRANSCRIPTION FACTOR 56"/>
    <property type="match status" value="1"/>
</dbReference>
<dbReference type="AlphaFoldDB" id="A0A835H228"/>
<dbReference type="EMBL" id="JADFTS010000008">
    <property type="protein sequence ID" value="KAF9591920.1"/>
    <property type="molecule type" value="Genomic_DNA"/>
</dbReference>
<feature type="domain" description="NAC" evidence="6">
    <location>
        <begin position="1"/>
        <end position="124"/>
    </location>
</feature>
<evidence type="ECO:0000256" key="1">
    <source>
        <dbReference type="ARBA" id="ARBA00023015"/>
    </source>
</evidence>
<dbReference type="Pfam" id="PF02365">
    <property type="entry name" value="NAM"/>
    <property type="match status" value="1"/>
</dbReference>
<keyword evidence="8" id="KW-1185">Reference proteome</keyword>
<evidence type="ECO:0000256" key="5">
    <source>
        <dbReference type="SAM" id="MobiDB-lite"/>
    </source>
</evidence>